<accession>A0A1J6HFC7</accession>
<dbReference type="EMBL" id="MOEC01000025">
    <property type="protein sequence ID" value="OIS91660.1"/>
    <property type="molecule type" value="Genomic_DNA"/>
</dbReference>
<dbReference type="PANTHER" id="PTHR38595">
    <property type="entry name" value="CYTOPLASMIC PROTEIN-RELATED"/>
    <property type="match status" value="1"/>
</dbReference>
<name>A0A1J6HFC7_9HYPH</name>
<evidence type="ECO:0000313" key="3">
    <source>
        <dbReference type="Proteomes" id="UP000182985"/>
    </source>
</evidence>
<keyword evidence="3" id="KW-1185">Reference proteome</keyword>
<gene>
    <name evidence="2" type="ORF">BLA27_20405</name>
</gene>
<feature type="domain" description="IraD/Gp25-like" evidence="1">
    <location>
        <begin position="45"/>
        <end position="142"/>
    </location>
</feature>
<sequence>MADPLLKYLGQDRVIATSVFDRLLDSEPDRPTDGPISVPAQTRLLQESIRRDLEALLNTRRSPASPPGSFGELSDSVLSYGVDGFVSANLVTDEAKIALARSLEHRIANTETRLDNVRVTILKSRTTGERTLKMRIEANYRLQEGAPPIHFETTIDPSSQRFSIEAAHE</sequence>
<evidence type="ECO:0000259" key="1">
    <source>
        <dbReference type="Pfam" id="PF04965"/>
    </source>
</evidence>
<proteinExistence type="predicted"/>
<reference evidence="2 3" key="1">
    <citation type="submission" date="2016-10" db="EMBL/GenBank/DDBJ databases">
        <title>The Draft Genome Sequence of the Potato Rhizosphere Bacteria Ochrobactrum sp. IPA7.2.</title>
        <authorList>
            <person name="Gogoleva N.E."/>
            <person name="Khlopko Y.A."/>
            <person name="Burygin G.L."/>
            <person name="Plotnikov A.O."/>
        </authorList>
    </citation>
    <scope>NUCLEOTIDE SEQUENCE [LARGE SCALE GENOMIC DNA]</scope>
    <source>
        <strain evidence="2 3">IPA7.2</strain>
    </source>
</reference>
<dbReference type="Proteomes" id="UP000182985">
    <property type="component" value="Unassembled WGS sequence"/>
</dbReference>
<dbReference type="NCBIfam" id="TIGR03357">
    <property type="entry name" value="VI_zyme"/>
    <property type="match status" value="1"/>
</dbReference>
<dbReference type="InterPro" id="IPR053176">
    <property type="entry name" value="T6SS_TssE1-like"/>
</dbReference>
<comment type="caution">
    <text evidence="2">The sequence shown here is derived from an EMBL/GenBank/DDBJ whole genome shotgun (WGS) entry which is preliminary data.</text>
</comment>
<dbReference type="InterPro" id="IPR007048">
    <property type="entry name" value="IraD/Gp25-like"/>
</dbReference>
<dbReference type="Pfam" id="PF04965">
    <property type="entry name" value="GPW_gp25"/>
    <property type="match status" value="1"/>
</dbReference>
<evidence type="ECO:0000313" key="2">
    <source>
        <dbReference type="EMBL" id="OIS91660.1"/>
    </source>
</evidence>
<dbReference type="RefSeq" id="WP_071633319.1">
    <property type="nucleotide sequence ID" value="NZ_MOEC01000025.1"/>
</dbReference>
<dbReference type="PANTHER" id="PTHR38595:SF1">
    <property type="entry name" value="TYPE VI SECRETION SYSTEM COMPONENT TSSE1"/>
    <property type="match status" value="1"/>
</dbReference>
<dbReference type="InterPro" id="IPR017737">
    <property type="entry name" value="TssE1-like"/>
</dbReference>
<dbReference type="OrthoDB" id="119583at2"/>
<protein>
    <submittedName>
        <fullName evidence="2">Type VI secretion protein</fullName>
    </submittedName>
</protein>
<dbReference type="AlphaFoldDB" id="A0A1J6HFC7"/>
<organism evidence="2 3">
    <name type="scientific">Brucella cytisi</name>
    <dbReference type="NCBI Taxonomy" id="407152"/>
    <lineage>
        <taxon>Bacteria</taxon>
        <taxon>Pseudomonadati</taxon>
        <taxon>Pseudomonadota</taxon>
        <taxon>Alphaproteobacteria</taxon>
        <taxon>Hyphomicrobiales</taxon>
        <taxon>Brucellaceae</taxon>
        <taxon>Brucella/Ochrobactrum group</taxon>
        <taxon>Brucella</taxon>
    </lineage>
</organism>